<dbReference type="Pfam" id="PF12787">
    <property type="entry name" value="EcsC"/>
    <property type="match status" value="1"/>
</dbReference>
<evidence type="ECO:0000313" key="2">
    <source>
        <dbReference type="Proteomes" id="UP000218899"/>
    </source>
</evidence>
<accession>A0A1B4V5Q5</accession>
<dbReference type="PANTHER" id="PTHR41260">
    <property type="entry name" value="PROTEIN ECSC"/>
    <property type="match status" value="1"/>
</dbReference>
<dbReference type="RefSeq" id="WP_148665449.1">
    <property type="nucleotide sequence ID" value="NZ_AP014936.1"/>
</dbReference>
<protein>
    <submittedName>
        <fullName evidence="1">Peptidase</fullName>
    </submittedName>
</protein>
<dbReference type="AlphaFoldDB" id="A0A1B4V5Q5"/>
<sequence length="274" mass="29993">MRSPTMETMKTDAISAEEREELESAYRQLEQPSFAIWLSSMLGAPLEQSITLLPAFWQRRLRQAAETSIGRTLDVAIRSLEARPRRWSGAPLHRTVVALSGAASGFVGPLGLLGDLPVTTTVMLRAIAAIARDHGENLDDLEARLACMQVFALGGRTREDDAAETGYYGLRVALGMHFPGARHAGAAHIPYAIELARQIAARFGVVISQHAAVRLIPVAGAVGGATLNLLFMRHFENVARGHFTMRRLERKHGAEPVRLAYERLALARDRQPSA</sequence>
<gene>
    <name evidence="1" type="ORF">SVA_2215</name>
</gene>
<reference evidence="1 2" key="1">
    <citation type="submission" date="2015-08" db="EMBL/GenBank/DDBJ databases">
        <title>Complete genome sequence of Sulfurifustis variabilis.</title>
        <authorList>
            <person name="Miura A."/>
            <person name="Kojima H."/>
            <person name="Fukui M."/>
        </authorList>
    </citation>
    <scope>NUCLEOTIDE SEQUENCE [LARGE SCALE GENOMIC DNA]</scope>
    <source>
        <strain evidence="2">skN76</strain>
    </source>
</reference>
<dbReference type="InterPro" id="IPR024787">
    <property type="entry name" value="EcsC"/>
</dbReference>
<keyword evidence="2" id="KW-1185">Reference proteome</keyword>
<name>A0A1B4V5Q5_9GAMM</name>
<dbReference type="PANTHER" id="PTHR41260:SF1">
    <property type="entry name" value="PROTEIN ECSC"/>
    <property type="match status" value="1"/>
</dbReference>
<dbReference type="OrthoDB" id="1238772at2"/>
<proteinExistence type="predicted"/>
<organism evidence="1 2">
    <name type="scientific">Sulfurifustis variabilis</name>
    <dbReference type="NCBI Taxonomy" id="1675686"/>
    <lineage>
        <taxon>Bacteria</taxon>
        <taxon>Pseudomonadati</taxon>
        <taxon>Pseudomonadota</taxon>
        <taxon>Gammaproteobacteria</taxon>
        <taxon>Acidiferrobacterales</taxon>
        <taxon>Acidiferrobacteraceae</taxon>
        <taxon>Sulfurifustis</taxon>
    </lineage>
</organism>
<dbReference type="EMBL" id="AP014936">
    <property type="protein sequence ID" value="BAU48765.1"/>
    <property type="molecule type" value="Genomic_DNA"/>
</dbReference>
<dbReference type="KEGG" id="sva:SVA_2215"/>
<evidence type="ECO:0000313" key="1">
    <source>
        <dbReference type="EMBL" id="BAU48765.1"/>
    </source>
</evidence>
<dbReference type="Proteomes" id="UP000218899">
    <property type="component" value="Chromosome"/>
</dbReference>